<evidence type="ECO:0000256" key="7">
    <source>
        <dbReference type="ARBA" id="ARBA00023065"/>
    </source>
</evidence>
<feature type="transmembrane region" description="Helical" evidence="9">
    <location>
        <begin position="6"/>
        <end position="27"/>
    </location>
</feature>
<keyword evidence="2 9" id="KW-1003">Cell membrane</keyword>
<dbReference type="PIRSF" id="PIRSF001294">
    <property type="entry name" value="K_ATPaseA"/>
    <property type="match status" value="1"/>
</dbReference>
<dbReference type="Proteomes" id="UP000095342">
    <property type="component" value="Chromosome"/>
</dbReference>
<dbReference type="EMBL" id="CP017448">
    <property type="protein sequence ID" value="AOV15972.1"/>
    <property type="molecule type" value="Genomic_DNA"/>
</dbReference>
<reference evidence="10 11" key="1">
    <citation type="submission" date="2016-09" db="EMBL/GenBank/DDBJ databases">
        <title>Acidihalobacter prosperus V6 (DSM14174).</title>
        <authorList>
            <person name="Khaleque H.N."/>
            <person name="Ramsay J.P."/>
            <person name="Murphy R.J.T."/>
            <person name="Kaksonen A.H."/>
            <person name="Boxall N.J."/>
            <person name="Watkin E.L.J."/>
        </authorList>
    </citation>
    <scope>NUCLEOTIDE SEQUENCE [LARGE SCALE GENOMIC DNA]</scope>
    <source>
        <strain evidence="10 11">V6</strain>
    </source>
</reference>
<dbReference type="InterPro" id="IPR004623">
    <property type="entry name" value="KdpA"/>
</dbReference>
<evidence type="ECO:0000256" key="1">
    <source>
        <dbReference type="ARBA" id="ARBA00022448"/>
    </source>
</evidence>
<feature type="transmembrane region" description="Helical" evidence="9">
    <location>
        <begin position="298"/>
        <end position="318"/>
    </location>
</feature>
<protein>
    <recommendedName>
        <fullName evidence="9">Potassium-transporting ATPase potassium-binding subunit</fullName>
    </recommendedName>
    <alternativeName>
        <fullName evidence="9">ATP phosphohydrolase [potassium-transporting] A chain</fullName>
    </alternativeName>
    <alternativeName>
        <fullName evidence="9">Potassium-binding and translocating subunit A</fullName>
    </alternativeName>
    <alternativeName>
        <fullName evidence="9">Potassium-translocating ATPase A chain</fullName>
    </alternativeName>
</protein>
<keyword evidence="7 9" id="KW-0406">Ion transport</keyword>
<evidence type="ECO:0000256" key="3">
    <source>
        <dbReference type="ARBA" id="ARBA00022538"/>
    </source>
</evidence>
<comment type="similarity">
    <text evidence="9">Belongs to the KdpA family.</text>
</comment>
<sequence>MTTGNWQLLAVYLVLLTALGWILSYWIEPVMAGRFSWLRQVESPLFRLIGLRTQESHGWLHYTTGLLLFNVLGVFTTYGILRLQNVLPLNPAHLPAVPPGLAFDTAVSFVTNTNWQNYGGETTMSYLAQMSALTTQNFFSAATGLVIAISLIRAMSGESVRHLGNVWIDLARAVLWILIPLSLIFSLALVGQGVIQNLSGYRQVHTLQSTQFSPKIGEVVHSAAAPSNQTIAMGPVASQEAIKLLGTNGGGFFNVNSAHPYENPTALSNFMEMLAIPLISVALVFAFGRMVGDRRQAWALYGAMVVLFLIFTIPTMLFEQQGNPLLTQLHVNQQASALQSGGNMEGKEVRFGPGASALFDTAATATSCGAVNSMLDSYTPLGGAGPLALMQLGEVVFGGVGSGLYGILIYALLAVFVAGLMIGRSPEYLGKKIETFEIKMVSIAILISPLLALLGTALAVLTHAGRSAPLNPGAHGFTEILYALTSAANNNGSAFAGLSADTVFYNVLLGIVMWFGRFGVIVPVLAIAGSLAEKRRLQSGVGTLPTHGPLFAALLVGFILMVGLLNFVPADALGPLAEQFSIASR</sequence>
<comment type="subcellular location">
    <subcellularLocation>
        <location evidence="9">Cell membrane</location>
        <topology evidence="9">Multi-pass membrane protein</topology>
    </subcellularLocation>
</comment>
<feature type="transmembrane region" description="Helical" evidence="9">
    <location>
        <begin position="503"/>
        <end position="528"/>
    </location>
</feature>
<evidence type="ECO:0000256" key="6">
    <source>
        <dbReference type="ARBA" id="ARBA00022989"/>
    </source>
</evidence>
<feature type="transmembrane region" description="Helical" evidence="9">
    <location>
        <begin position="395"/>
        <end position="422"/>
    </location>
</feature>
<dbReference type="RefSeq" id="WP_070071570.1">
    <property type="nucleotide sequence ID" value="NZ_CP017448.1"/>
</dbReference>
<dbReference type="HAMAP" id="MF_00275">
    <property type="entry name" value="KdpA"/>
    <property type="match status" value="1"/>
</dbReference>
<keyword evidence="6 9" id="KW-1133">Transmembrane helix</keyword>
<keyword evidence="4 9" id="KW-0812">Transmembrane</keyword>
<evidence type="ECO:0000256" key="2">
    <source>
        <dbReference type="ARBA" id="ARBA00022475"/>
    </source>
</evidence>
<keyword evidence="8 9" id="KW-0472">Membrane</keyword>
<keyword evidence="5 9" id="KW-0630">Potassium</keyword>
<dbReference type="GO" id="GO:0008556">
    <property type="term" value="F:P-type potassium transmembrane transporter activity"/>
    <property type="evidence" value="ECO:0007669"/>
    <property type="project" value="InterPro"/>
</dbReference>
<feature type="transmembrane region" description="Helical" evidence="9">
    <location>
        <begin position="133"/>
        <end position="152"/>
    </location>
</feature>
<feature type="transmembrane region" description="Helical" evidence="9">
    <location>
        <begin position="549"/>
        <end position="568"/>
    </location>
</feature>
<keyword evidence="1 9" id="KW-0813">Transport</keyword>
<evidence type="ECO:0000256" key="9">
    <source>
        <dbReference type="HAMAP-Rule" id="MF_00275"/>
    </source>
</evidence>
<accession>A0A1D8K4U6</accession>
<dbReference type="Pfam" id="PF03814">
    <property type="entry name" value="KdpA"/>
    <property type="match status" value="1"/>
</dbReference>
<feature type="transmembrane region" description="Helical" evidence="9">
    <location>
        <begin position="443"/>
        <end position="464"/>
    </location>
</feature>
<keyword evidence="11" id="KW-1185">Reference proteome</keyword>
<evidence type="ECO:0000313" key="10">
    <source>
        <dbReference type="EMBL" id="AOV15972.1"/>
    </source>
</evidence>
<comment type="subunit">
    <text evidence="9">The system is composed of three essential subunits: KdpA, KdpB and KdpC.</text>
</comment>
<feature type="transmembrane region" description="Helical" evidence="9">
    <location>
        <begin position="173"/>
        <end position="195"/>
    </location>
</feature>
<comment type="function">
    <text evidence="9">Part of the high-affinity ATP-driven potassium transport (or Kdp) system, which catalyzes the hydrolysis of ATP coupled with the electrogenic transport of potassium into the cytoplasm. This subunit binds the extracellular potassium ions and delivers the ions to the membrane domain of KdpB through an intramembrane tunnel.</text>
</comment>
<feature type="transmembrane region" description="Helical" evidence="9">
    <location>
        <begin position="59"/>
        <end position="81"/>
    </location>
</feature>
<evidence type="ECO:0000256" key="8">
    <source>
        <dbReference type="ARBA" id="ARBA00023136"/>
    </source>
</evidence>
<dbReference type="PANTHER" id="PTHR30607:SF2">
    <property type="entry name" value="POTASSIUM-TRANSPORTING ATPASE POTASSIUM-BINDING SUBUNIT"/>
    <property type="match status" value="1"/>
</dbReference>
<keyword evidence="3 9" id="KW-0633">Potassium transport</keyword>
<dbReference type="PANTHER" id="PTHR30607">
    <property type="entry name" value="POTASSIUM-TRANSPORTING ATPASE A CHAIN"/>
    <property type="match status" value="1"/>
</dbReference>
<evidence type="ECO:0000256" key="4">
    <source>
        <dbReference type="ARBA" id="ARBA00022692"/>
    </source>
</evidence>
<organism evidence="10 11">
    <name type="scientific">Acidihalobacter aeolianus</name>
    <dbReference type="NCBI Taxonomy" id="2792603"/>
    <lineage>
        <taxon>Bacteria</taxon>
        <taxon>Pseudomonadati</taxon>
        <taxon>Pseudomonadota</taxon>
        <taxon>Gammaproteobacteria</taxon>
        <taxon>Chromatiales</taxon>
        <taxon>Ectothiorhodospiraceae</taxon>
        <taxon>Acidihalobacter</taxon>
    </lineage>
</organism>
<evidence type="ECO:0000256" key="5">
    <source>
        <dbReference type="ARBA" id="ARBA00022958"/>
    </source>
</evidence>
<feature type="transmembrane region" description="Helical" evidence="9">
    <location>
        <begin position="270"/>
        <end position="291"/>
    </location>
</feature>
<dbReference type="NCBIfam" id="TIGR00680">
    <property type="entry name" value="kdpA"/>
    <property type="match status" value="1"/>
</dbReference>
<name>A0A1D8K4U6_9GAMM</name>
<proteinExistence type="inferred from homology"/>
<gene>
    <name evidence="9" type="primary">kdpA</name>
    <name evidence="10" type="ORF">BJI67_01775</name>
</gene>
<dbReference type="GO" id="GO:0030955">
    <property type="term" value="F:potassium ion binding"/>
    <property type="evidence" value="ECO:0007669"/>
    <property type="project" value="UniProtKB-UniRule"/>
</dbReference>
<dbReference type="KEGG" id="aaeo:BJI67_01775"/>
<dbReference type="GO" id="GO:0005886">
    <property type="term" value="C:plasma membrane"/>
    <property type="evidence" value="ECO:0007669"/>
    <property type="project" value="UniProtKB-SubCell"/>
</dbReference>
<dbReference type="AlphaFoldDB" id="A0A1D8K4U6"/>
<evidence type="ECO:0000313" key="11">
    <source>
        <dbReference type="Proteomes" id="UP000095342"/>
    </source>
</evidence>